<organism evidence="1 2">
    <name type="scientific">Peronosclerospora sorghi</name>
    <dbReference type="NCBI Taxonomy" id="230839"/>
    <lineage>
        <taxon>Eukaryota</taxon>
        <taxon>Sar</taxon>
        <taxon>Stramenopiles</taxon>
        <taxon>Oomycota</taxon>
        <taxon>Peronosporomycetes</taxon>
        <taxon>Peronosporales</taxon>
        <taxon>Peronosporaceae</taxon>
        <taxon>Peronosclerospora</taxon>
    </lineage>
</organism>
<evidence type="ECO:0000313" key="2">
    <source>
        <dbReference type="Proteomes" id="UP001163321"/>
    </source>
</evidence>
<keyword evidence="2" id="KW-1185">Reference proteome</keyword>
<accession>A0ACC0W463</accession>
<proteinExistence type="predicted"/>
<gene>
    <name evidence="1" type="ORF">PsorP6_006783</name>
</gene>
<reference evidence="1 2" key="1">
    <citation type="journal article" date="2022" name="bioRxiv">
        <title>The genome of the oomycete Peronosclerospora sorghi, a cosmopolitan pathogen of maize and sorghum, is inflated with dispersed pseudogenes.</title>
        <authorList>
            <person name="Fletcher K."/>
            <person name="Martin F."/>
            <person name="Isakeit T."/>
            <person name="Cavanaugh K."/>
            <person name="Magill C."/>
            <person name="Michelmore R."/>
        </authorList>
    </citation>
    <scope>NUCLEOTIDE SEQUENCE [LARGE SCALE GENOMIC DNA]</scope>
    <source>
        <strain evidence="1">P6</strain>
    </source>
</reference>
<dbReference type="Proteomes" id="UP001163321">
    <property type="component" value="Chromosome 4"/>
</dbReference>
<sequence length="119" mass="13216">MDTGSHAWRPFVVLPTIEQPWSTIPATAPAMSTNIIVKGLSARQRRMAASSSLDTASPSPLWDFYACALLDDNDDGSGGEDTEDELETQDWILFQRQRAQVRLANACQCEARIMYATKH</sequence>
<comment type="caution">
    <text evidence="1">The sequence shown here is derived from an EMBL/GenBank/DDBJ whole genome shotgun (WGS) entry which is preliminary data.</text>
</comment>
<protein>
    <submittedName>
        <fullName evidence="1">Uncharacterized protein</fullName>
    </submittedName>
</protein>
<dbReference type="EMBL" id="CM047583">
    <property type="protein sequence ID" value="KAI9912874.1"/>
    <property type="molecule type" value="Genomic_DNA"/>
</dbReference>
<name>A0ACC0W463_9STRA</name>
<evidence type="ECO:0000313" key="1">
    <source>
        <dbReference type="EMBL" id="KAI9912874.1"/>
    </source>
</evidence>